<dbReference type="GO" id="GO:0008967">
    <property type="term" value="F:phosphoglycolate phosphatase activity"/>
    <property type="evidence" value="ECO:0007669"/>
    <property type="project" value="TreeGrafter"/>
</dbReference>
<dbReference type="Gene3D" id="3.40.50.1000">
    <property type="entry name" value="HAD superfamily/HAD-like"/>
    <property type="match status" value="1"/>
</dbReference>
<sequence>MFRACIFDLDGTLLDTLPTLCRCCNASLAHFGLSPVSAEQCRGLCRLPIAEFYPRLLLLGGCPSDRAAELLEPIRRYDLQTYLKDPCALTRPFPGIPKLLHELRRRGTATAVLTNKPAPLAEQVISSFFPGLLNSVAGQTPDTISKPDPRSLLHLIQFLGLSREECLFVGDTDVDMRTARAAGVPLAAVAWGYQDPRSLSAYEPDWIVRSPEELLPLFIKD</sequence>
<reference evidence="1 2" key="1">
    <citation type="submission" date="2019-09" db="EMBL/GenBank/DDBJ databases">
        <title>Genome sequence of Clostridium sp. EA1.</title>
        <authorList>
            <person name="Poehlein A."/>
            <person name="Bengelsdorf F.R."/>
            <person name="Daniel R."/>
        </authorList>
    </citation>
    <scope>NUCLEOTIDE SEQUENCE [LARGE SCALE GENOMIC DNA]</scope>
    <source>
        <strain evidence="1 2">EA1</strain>
    </source>
</reference>
<dbReference type="SUPFAM" id="SSF56784">
    <property type="entry name" value="HAD-like"/>
    <property type="match status" value="1"/>
</dbReference>
<evidence type="ECO:0000313" key="2">
    <source>
        <dbReference type="Proteomes" id="UP000469440"/>
    </source>
</evidence>
<dbReference type="EC" id="3.1.3.-" evidence="1"/>
<dbReference type="Proteomes" id="UP000469440">
    <property type="component" value="Unassembled WGS sequence"/>
</dbReference>
<dbReference type="Pfam" id="PF13419">
    <property type="entry name" value="HAD_2"/>
    <property type="match status" value="1"/>
</dbReference>
<dbReference type="GO" id="GO:0006281">
    <property type="term" value="P:DNA repair"/>
    <property type="evidence" value="ECO:0007669"/>
    <property type="project" value="TreeGrafter"/>
</dbReference>
<dbReference type="OrthoDB" id="9807630at2"/>
<dbReference type="PRINTS" id="PR00413">
    <property type="entry name" value="HADHALOGNASE"/>
</dbReference>
<dbReference type="NCBIfam" id="TIGR01549">
    <property type="entry name" value="HAD-SF-IA-v1"/>
    <property type="match status" value="1"/>
</dbReference>
<dbReference type="InterPro" id="IPR023214">
    <property type="entry name" value="HAD_sf"/>
</dbReference>
<comment type="caution">
    <text evidence="1">The sequence shown here is derived from an EMBL/GenBank/DDBJ whole genome shotgun (WGS) entry which is preliminary data.</text>
</comment>
<dbReference type="InterPro" id="IPR023198">
    <property type="entry name" value="PGP-like_dom2"/>
</dbReference>
<keyword evidence="2" id="KW-1185">Reference proteome</keyword>
<dbReference type="RefSeq" id="WP_156990196.1">
    <property type="nucleotide sequence ID" value="NZ_VWXL01000047.1"/>
</dbReference>
<dbReference type="InterPro" id="IPR041492">
    <property type="entry name" value="HAD_2"/>
</dbReference>
<dbReference type="EMBL" id="VWXL01000047">
    <property type="protein sequence ID" value="MVB10707.1"/>
    <property type="molecule type" value="Genomic_DNA"/>
</dbReference>
<keyword evidence="1" id="KW-0378">Hydrolase</keyword>
<protein>
    <submittedName>
        <fullName evidence="1">N-acetylmuramic acid 6-phosphate phosphatase</fullName>
        <ecNumber evidence="1">3.1.3.-</ecNumber>
    </submittedName>
</protein>
<dbReference type="AlphaFoldDB" id="A0A6N8HZ00"/>
<dbReference type="Gene3D" id="1.10.150.240">
    <property type="entry name" value="Putative phosphatase, domain 2"/>
    <property type="match status" value="1"/>
</dbReference>
<name>A0A6N8HZ00_9FIRM</name>
<dbReference type="InterPro" id="IPR006439">
    <property type="entry name" value="HAD-SF_hydro_IA"/>
</dbReference>
<dbReference type="SFLD" id="SFLDS00003">
    <property type="entry name" value="Haloacid_Dehalogenase"/>
    <property type="match status" value="1"/>
</dbReference>
<organism evidence="1 2">
    <name type="scientific">Caproicibacter fermentans</name>
    <dbReference type="NCBI Taxonomy" id="2576756"/>
    <lineage>
        <taxon>Bacteria</taxon>
        <taxon>Bacillati</taxon>
        <taxon>Bacillota</taxon>
        <taxon>Clostridia</taxon>
        <taxon>Eubacteriales</taxon>
        <taxon>Acutalibacteraceae</taxon>
        <taxon>Caproicibacter</taxon>
    </lineage>
</organism>
<gene>
    <name evidence="1" type="primary">mupP</name>
    <name evidence="1" type="ORF">CAFE_14050</name>
</gene>
<dbReference type="InterPro" id="IPR036412">
    <property type="entry name" value="HAD-like_sf"/>
</dbReference>
<dbReference type="PANTHER" id="PTHR43434">
    <property type="entry name" value="PHOSPHOGLYCOLATE PHOSPHATASE"/>
    <property type="match status" value="1"/>
</dbReference>
<proteinExistence type="predicted"/>
<evidence type="ECO:0000313" key="1">
    <source>
        <dbReference type="EMBL" id="MVB10707.1"/>
    </source>
</evidence>
<dbReference type="InterPro" id="IPR050155">
    <property type="entry name" value="HAD-like_hydrolase_sf"/>
</dbReference>
<accession>A0A6N8HZ00</accession>
<dbReference type="PANTHER" id="PTHR43434:SF1">
    <property type="entry name" value="PHOSPHOGLYCOLATE PHOSPHATASE"/>
    <property type="match status" value="1"/>
</dbReference>
<dbReference type="GO" id="GO:0005829">
    <property type="term" value="C:cytosol"/>
    <property type="evidence" value="ECO:0007669"/>
    <property type="project" value="TreeGrafter"/>
</dbReference>
<dbReference type="SFLD" id="SFLDG01129">
    <property type="entry name" value="C1.5:_HAD__Beta-PGM__Phosphata"/>
    <property type="match status" value="1"/>
</dbReference>